<organism evidence="1">
    <name type="scientific">Variovorax paradoxus</name>
    <dbReference type="NCBI Taxonomy" id="34073"/>
    <lineage>
        <taxon>Bacteria</taxon>
        <taxon>Pseudomonadati</taxon>
        <taxon>Pseudomonadota</taxon>
        <taxon>Betaproteobacteria</taxon>
        <taxon>Burkholderiales</taxon>
        <taxon>Comamonadaceae</taxon>
        <taxon>Variovorax</taxon>
    </lineage>
</organism>
<dbReference type="AlphaFoldDB" id="A0A679J040"/>
<dbReference type="RefSeq" id="WP_339090927.1">
    <property type="nucleotide sequence ID" value="NZ_LR743507.1"/>
</dbReference>
<sequence length="312" mass="35165">MPMGLSRDEYKALEKFIGKRATTFAEHEVLLADEISKGAKQTAFHTISRHGYQTGWEAQLVRLMTGETPDQPFALTGVRAQIQEWEKSTGGTGSLPAPTRNIRYAPADSVGAFLGPEVETLALTKAQSISRHLQGGRLAEMETGHARTRKWEKYKYIECIVSAGSQYAGVSFVRDKTETKRTKEEFEEAMEDFLAGARVLWGPTVSLHDQMTYREIRKKRGEFPAKLAEKMVKVRFPNLSDLLAYLHVEAVMMKNVRVVLKRVPDNSLTWKVHTAYAVNDPVQLRPDAPGKWVGNIKTTEFDGPRKLSMMSY</sequence>
<evidence type="ECO:0000313" key="1">
    <source>
        <dbReference type="EMBL" id="CAA2105611.1"/>
    </source>
</evidence>
<protein>
    <submittedName>
        <fullName evidence="1">Uncharacterized protein</fullName>
    </submittedName>
</protein>
<gene>
    <name evidence="1" type="ORF">VVAX_03340</name>
</gene>
<proteinExistence type="predicted"/>
<name>A0A679J040_VARPD</name>
<accession>A0A679J040</accession>
<dbReference type="EMBL" id="LR743507">
    <property type="protein sequence ID" value="CAA2105611.1"/>
    <property type="molecule type" value="Genomic_DNA"/>
</dbReference>
<reference evidence="1" key="1">
    <citation type="submission" date="2019-12" db="EMBL/GenBank/DDBJ databases">
        <authorList>
            <person name="Cremers G."/>
        </authorList>
    </citation>
    <scope>NUCLEOTIDE SEQUENCE</scope>
    <source>
        <strain evidence="1">Vvax</strain>
    </source>
</reference>